<keyword evidence="5" id="KW-0028">Amino-acid biosynthesis</keyword>
<dbReference type="EMBL" id="LCTW02000056">
    <property type="protein sequence ID" value="KXX80583.1"/>
    <property type="molecule type" value="Genomic_DNA"/>
</dbReference>
<dbReference type="NCBIfam" id="TIGR00191">
    <property type="entry name" value="thrB"/>
    <property type="match status" value="1"/>
</dbReference>
<dbReference type="InterPro" id="IPR000870">
    <property type="entry name" value="Homoserine_kinase"/>
</dbReference>
<evidence type="ECO:0000256" key="9">
    <source>
        <dbReference type="ARBA" id="ARBA00022777"/>
    </source>
</evidence>
<dbReference type="InterPro" id="IPR020568">
    <property type="entry name" value="Ribosomal_Su5_D2-typ_SF"/>
</dbReference>
<keyword evidence="10" id="KW-0067">ATP-binding</keyword>
<dbReference type="PROSITE" id="PS00627">
    <property type="entry name" value="GHMP_KINASES_ATP"/>
    <property type="match status" value="1"/>
</dbReference>
<dbReference type="EC" id="2.7.1.39" evidence="3"/>
<evidence type="ECO:0000259" key="17">
    <source>
        <dbReference type="Pfam" id="PF08544"/>
    </source>
</evidence>
<keyword evidence="11" id="KW-0444">Lipid biosynthesis</keyword>
<dbReference type="STRING" id="100816.A0A175WAF1"/>
<evidence type="ECO:0000256" key="2">
    <source>
        <dbReference type="ARBA" id="ARBA00007370"/>
    </source>
</evidence>
<evidence type="ECO:0000256" key="1">
    <source>
        <dbReference type="ARBA" id="ARBA00005015"/>
    </source>
</evidence>
<dbReference type="InterPro" id="IPR036554">
    <property type="entry name" value="GHMP_kinase_C_sf"/>
</dbReference>
<evidence type="ECO:0000256" key="5">
    <source>
        <dbReference type="ARBA" id="ARBA00022605"/>
    </source>
</evidence>
<dbReference type="GO" id="GO:0005524">
    <property type="term" value="F:ATP binding"/>
    <property type="evidence" value="ECO:0007669"/>
    <property type="project" value="UniProtKB-KW"/>
</dbReference>
<keyword evidence="9 18" id="KW-0418">Kinase</keyword>
<dbReference type="GO" id="GO:0004413">
    <property type="term" value="F:homoserine kinase activity"/>
    <property type="evidence" value="ECO:0007669"/>
    <property type="project" value="UniProtKB-EC"/>
</dbReference>
<dbReference type="PANTHER" id="PTHR20861">
    <property type="entry name" value="HOMOSERINE/4-DIPHOSPHOCYTIDYL-2-C-METHYL-D-ERYTHRITOL KINASE"/>
    <property type="match status" value="1"/>
</dbReference>
<reference evidence="18 19" key="1">
    <citation type="journal article" date="2016" name="Genome Announc.">
        <title>Genome Sequence of Madurella mycetomatis mm55, Isolated from a Human Mycetoma Case in Sudan.</title>
        <authorList>
            <person name="Smit S."/>
            <person name="Derks M.F."/>
            <person name="Bervoets S."/>
            <person name="Fahal A."/>
            <person name="van Leeuwen W."/>
            <person name="van Belkum A."/>
            <person name="van de Sande W.W."/>
        </authorList>
    </citation>
    <scope>NUCLEOTIDE SEQUENCE [LARGE SCALE GENOMIC DNA]</scope>
    <source>
        <strain evidence="19">mm55</strain>
    </source>
</reference>
<evidence type="ECO:0000313" key="18">
    <source>
        <dbReference type="EMBL" id="KXX80583.1"/>
    </source>
</evidence>
<keyword evidence="11" id="KW-0756">Sterol biosynthesis</keyword>
<feature type="domain" description="GHMP kinase N-terminal" evidence="16">
    <location>
        <begin position="86"/>
        <end position="171"/>
    </location>
</feature>
<dbReference type="GO" id="GO:0009088">
    <property type="term" value="P:threonine biosynthetic process"/>
    <property type="evidence" value="ECO:0007669"/>
    <property type="project" value="UniProtKB-UniPathway"/>
</dbReference>
<dbReference type="HAMAP" id="MF_00384">
    <property type="entry name" value="Homoser_kinase"/>
    <property type="match status" value="1"/>
</dbReference>
<dbReference type="Gene3D" id="3.30.230.10">
    <property type="match status" value="1"/>
</dbReference>
<evidence type="ECO:0000256" key="12">
    <source>
        <dbReference type="ARBA" id="ARBA00023166"/>
    </source>
</evidence>
<dbReference type="AlphaFoldDB" id="A0A175WAF1"/>
<dbReference type="PIRSF" id="PIRSF000676">
    <property type="entry name" value="Homoser_kin"/>
    <property type="match status" value="1"/>
</dbReference>
<protein>
    <recommendedName>
        <fullName evidence="4">Homoserine kinase</fullName>
        <ecNumber evidence="3">2.7.1.39</ecNumber>
    </recommendedName>
</protein>
<keyword evidence="13" id="KW-0753">Steroid metabolism</keyword>
<dbReference type="PANTHER" id="PTHR20861:SF1">
    <property type="entry name" value="HOMOSERINE KINASE"/>
    <property type="match status" value="1"/>
</dbReference>
<dbReference type="InterPro" id="IPR006204">
    <property type="entry name" value="GHMP_kinase_N_dom"/>
</dbReference>
<comment type="caution">
    <text evidence="18">The sequence shown here is derived from an EMBL/GenBank/DDBJ whole genome shotgun (WGS) entry which is preliminary data.</text>
</comment>
<dbReference type="Gene3D" id="3.30.70.890">
    <property type="entry name" value="GHMP kinase, C-terminal domain"/>
    <property type="match status" value="1"/>
</dbReference>
<keyword evidence="11" id="KW-0752">Steroid biosynthesis</keyword>
<dbReference type="Pfam" id="PF08544">
    <property type="entry name" value="GHMP_kinases_C"/>
    <property type="match status" value="1"/>
</dbReference>
<evidence type="ECO:0000256" key="4">
    <source>
        <dbReference type="ARBA" id="ARBA00017858"/>
    </source>
</evidence>
<evidence type="ECO:0000259" key="16">
    <source>
        <dbReference type="Pfam" id="PF00288"/>
    </source>
</evidence>
<dbReference type="Pfam" id="PF00288">
    <property type="entry name" value="GHMP_kinases_N"/>
    <property type="match status" value="1"/>
</dbReference>
<keyword evidence="12" id="KW-1207">Sterol metabolism</keyword>
<keyword evidence="13" id="KW-0443">Lipid metabolism</keyword>
<evidence type="ECO:0000256" key="11">
    <source>
        <dbReference type="ARBA" id="ARBA00023011"/>
    </source>
</evidence>
<evidence type="ECO:0000256" key="14">
    <source>
        <dbReference type="ARBA" id="ARBA00049913"/>
    </source>
</evidence>
<dbReference type="VEuPathDB" id="FungiDB:MMYC01_202245"/>
<evidence type="ECO:0000256" key="13">
    <source>
        <dbReference type="ARBA" id="ARBA00023221"/>
    </source>
</evidence>
<evidence type="ECO:0000256" key="15">
    <source>
        <dbReference type="ARBA" id="ARBA00054121"/>
    </source>
</evidence>
<keyword evidence="19" id="KW-1185">Reference proteome</keyword>
<sequence length="370" mass="39739">MAPSSSPTSSRPSPSTTESFVIKTPCSSANIGPGFDVIGLALSMYLELHVTIDRSKTGSEHPLNCRITYEGEGEGTDEISLNPEVNLLTRVALYVLRCHDQRSFPVETHVHIKNPIPLGRGLGSSGAAVVAGVMLGKEVGGLKHLTGERLFDFCLMIERHPDNVGAALFGGFVGTYLKPLKPEDVARKEIPLSEVLPAPAGGIDTGVKPPEPPVGIGHHIKFPWAPEIKAVAIIPEFEVPTAKARQVLPAQYPRPDVTFNLQRIALLPVALGQSPPDPELIYLAMQDKLHQPYRQTLIPGLTEIVESMTPATQPGLLGVCLSGAGPTILALATSNFNEIADRIISKFKENKIICNWKVLEPADGTTVVRA</sequence>
<dbReference type="Proteomes" id="UP000078237">
    <property type="component" value="Unassembled WGS sequence"/>
</dbReference>
<comment type="catalytic activity">
    <reaction evidence="14">
        <text>L-homoserine + ATP = O-phospho-L-homoserine + ADP + H(+)</text>
        <dbReference type="Rhea" id="RHEA:13985"/>
        <dbReference type="ChEBI" id="CHEBI:15378"/>
        <dbReference type="ChEBI" id="CHEBI:30616"/>
        <dbReference type="ChEBI" id="CHEBI:57476"/>
        <dbReference type="ChEBI" id="CHEBI:57590"/>
        <dbReference type="ChEBI" id="CHEBI:456216"/>
        <dbReference type="EC" id="2.7.1.39"/>
    </reaction>
    <physiologicalReaction direction="left-to-right" evidence="14">
        <dbReference type="Rhea" id="RHEA:13986"/>
    </physiologicalReaction>
</comment>
<keyword evidence="8" id="KW-0547">Nucleotide-binding</keyword>
<organism evidence="18 19">
    <name type="scientific">Madurella mycetomatis</name>
    <dbReference type="NCBI Taxonomy" id="100816"/>
    <lineage>
        <taxon>Eukaryota</taxon>
        <taxon>Fungi</taxon>
        <taxon>Dikarya</taxon>
        <taxon>Ascomycota</taxon>
        <taxon>Pezizomycotina</taxon>
        <taxon>Sordariomycetes</taxon>
        <taxon>Sordariomycetidae</taxon>
        <taxon>Sordariales</taxon>
        <taxon>Sordariales incertae sedis</taxon>
        <taxon>Madurella</taxon>
    </lineage>
</organism>
<evidence type="ECO:0000256" key="7">
    <source>
        <dbReference type="ARBA" id="ARBA00022697"/>
    </source>
</evidence>
<feature type="domain" description="GHMP kinase C-terminal" evidence="17">
    <location>
        <begin position="284"/>
        <end position="347"/>
    </location>
</feature>
<dbReference type="UniPathway" id="UPA00050">
    <property type="reaction ID" value="UER00064"/>
</dbReference>
<evidence type="ECO:0000256" key="8">
    <source>
        <dbReference type="ARBA" id="ARBA00022741"/>
    </source>
</evidence>
<evidence type="ECO:0000256" key="6">
    <source>
        <dbReference type="ARBA" id="ARBA00022679"/>
    </source>
</evidence>
<name>A0A175WAF1_9PEZI</name>
<proteinExistence type="inferred from homology"/>
<dbReference type="GO" id="GO:0016126">
    <property type="term" value="P:sterol biosynthetic process"/>
    <property type="evidence" value="ECO:0007669"/>
    <property type="project" value="UniProtKB-KW"/>
</dbReference>
<dbReference type="FunFam" id="3.30.230.10:FF:000068">
    <property type="entry name" value="Homoserine kinase"/>
    <property type="match status" value="1"/>
</dbReference>
<gene>
    <name evidence="18" type="ORF">MMYC01_202245</name>
</gene>
<dbReference type="OrthoDB" id="195231at2759"/>
<comment type="function">
    <text evidence="15">Commits homoserine to the threonine biosynthesis pathway by catalyzing its O-phosphorylation.</text>
</comment>
<dbReference type="PRINTS" id="PR00958">
    <property type="entry name" value="HOMSERKINASE"/>
</dbReference>
<dbReference type="SUPFAM" id="SSF54211">
    <property type="entry name" value="Ribosomal protein S5 domain 2-like"/>
    <property type="match status" value="1"/>
</dbReference>
<comment type="similarity">
    <text evidence="2">Belongs to the GHMP kinase family. Homoserine kinase subfamily.</text>
</comment>
<dbReference type="InterPro" id="IPR013750">
    <property type="entry name" value="GHMP_kinase_C_dom"/>
</dbReference>
<dbReference type="InterPro" id="IPR014721">
    <property type="entry name" value="Ribsml_uS5_D2-typ_fold_subgr"/>
</dbReference>
<dbReference type="SUPFAM" id="SSF55060">
    <property type="entry name" value="GHMP Kinase, C-terminal domain"/>
    <property type="match status" value="1"/>
</dbReference>
<dbReference type="InterPro" id="IPR006203">
    <property type="entry name" value="GHMP_knse_ATP-bd_CS"/>
</dbReference>
<evidence type="ECO:0000256" key="10">
    <source>
        <dbReference type="ARBA" id="ARBA00022840"/>
    </source>
</evidence>
<accession>A0A175WAF1</accession>
<keyword evidence="6" id="KW-0808">Transferase</keyword>
<evidence type="ECO:0000313" key="19">
    <source>
        <dbReference type="Proteomes" id="UP000078237"/>
    </source>
</evidence>
<comment type="pathway">
    <text evidence="1">Amino-acid biosynthesis; L-threonine biosynthesis; L-threonine from L-aspartate: step 4/5.</text>
</comment>
<keyword evidence="7" id="KW-0791">Threonine biosynthesis</keyword>
<evidence type="ECO:0000256" key="3">
    <source>
        <dbReference type="ARBA" id="ARBA00012078"/>
    </source>
</evidence>